<feature type="compositionally biased region" description="Low complexity" evidence="1">
    <location>
        <begin position="26"/>
        <end position="37"/>
    </location>
</feature>
<name>A0A7R9MV12_9ACAR</name>
<dbReference type="Proteomes" id="UP000728032">
    <property type="component" value="Unassembled WGS sequence"/>
</dbReference>
<feature type="compositionally biased region" description="Basic and acidic residues" evidence="1">
    <location>
        <begin position="105"/>
        <end position="114"/>
    </location>
</feature>
<feature type="compositionally biased region" description="Polar residues" evidence="1">
    <location>
        <begin position="95"/>
        <end position="104"/>
    </location>
</feature>
<sequence>VSANDASPQIEKDRQSGQTTSYETASSQGSRYSSPPSVGHQTTDRNDNESNVSRPDANLNSKLMPNNTSLLSPKLVTEEELAEVVDPGGDGRTLSPESTLSTHNSTEHNVDDDF</sequence>
<feature type="compositionally biased region" description="Polar residues" evidence="1">
    <location>
        <begin position="16"/>
        <end position="25"/>
    </location>
</feature>
<feature type="non-terminal residue" evidence="2">
    <location>
        <position position="114"/>
    </location>
</feature>
<evidence type="ECO:0000313" key="2">
    <source>
        <dbReference type="EMBL" id="CAD7668675.1"/>
    </source>
</evidence>
<organism evidence="2">
    <name type="scientific">Oppiella nova</name>
    <dbReference type="NCBI Taxonomy" id="334625"/>
    <lineage>
        <taxon>Eukaryota</taxon>
        <taxon>Metazoa</taxon>
        <taxon>Ecdysozoa</taxon>
        <taxon>Arthropoda</taxon>
        <taxon>Chelicerata</taxon>
        <taxon>Arachnida</taxon>
        <taxon>Acari</taxon>
        <taxon>Acariformes</taxon>
        <taxon>Sarcoptiformes</taxon>
        <taxon>Oribatida</taxon>
        <taxon>Brachypylina</taxon>
        <taxon>Oppioidea</taxon>
        <taxon>Oppiidae</taxon>
        <taxon>Oppiella</taxon>
    </lineage>
</organism>
<evidence type="ECO:0000256" key="1">
    <source>
        <dbReference type="SAM" id="MobiDB-lite"/>
    </source>
</evidence>
<keyword evidence="3" id="KW-1185">Reference proteome</keyword>
<feature type="non-terminal residue" evidence="2">
    <location>
        <position position="1"/>
    </location>
</feature>
<gene>
    <name evidence="2" type="ORF">ONB1V03_LOCUS23544</name>
</gene>
<dbReference type="EMBL" id="CAJPVJ010060652">
    <property type="protein sequence ID" value="CAG2184124.1"/>
    <property type="molecule type" value="Genomic_DNA"/>
</dbReference>
<protein>
    <submittedName>
        <fullName evidence="2">Uncharacterized protein</fullName>
    </submittedName>
</protein>
<feature type="region of interest" description="Disordered" evidence="1">
    <location>
        <begin position="1"/>
        <end position="114"/>
    </location>
</feature>
<accession>A0A7R9MV12</accession>
<feature type="compositionally biased region" description="Polar residues" evidence="1">
    <location>
        <begin position="49"/>
        <end position="71"/>
    </location>
</feature>
<reference evidence="2" key="1">
    <citation type="submission" date="2020-11" db="EMBL/GenBank/DDBJ databases">
        <authorList>
            <person name="Tran Van P."/>
        </authorList>
    </citation>
    <scope>NUCLEOTIDE SEQUENCE</scope>
</reference>
<proteinExistence type="predicted"/>
<evidence type="ECO:0000313" key="3">
    <source>
        <dbReference type="Proteomes" id="UP000728032"/>
    </source>
</evidence>
<dbReference type="AlphaFoldDB" id="A0A7R9MV12"/>
<dbReference type="EMBL" id="OC975477">
    <property type="protein sequence ID" value="CAD7668675.1"/>
    <property type="molecule type" value="Genomic_DNA"/>
</dbReference>